<dbReference type="CDD" id="cd17470">
    <property type="entry name" value="T3SS_Flik_C"/>
    <property type="match status" value="1"/>
</dbReference>
<proteinExistence type="predicted"/>
<accession>A0A239BVE0</accession>
<evidence type="ECO:0000259" key="2">
    <source>
        <dbReference type="Pfam" id="PF02120"/>
    </source>
</evidence>
<organism evidence="3 4">
    <name type="scientific">Antarctobacter heliothermus</name>
    <dbReference type="NCBI Taxonomy" id="74033"/>
    <lineage>
        <taxon>Bacteria</taxon>
        <taxon>Pseudomonadati</taxon>
        <taxon>Pseudomonadota</taxon>
        <taxon>Alphaproteobacteria</taxon>
        <taxon>Rhodobacterales</taxon>
        <taxon>Roseobacteraceae</taxon>
        <taxon>Antarctobacter</taxon>
    </lineage>
</organism>
<dbReference type="AlphaFoldDB" id="A0A239BVE0"/>
<evidence type="ECO:0000313" key="3">
    <source>
        <dbReference type="EMBL" id="SNS11388.1"/>
    </source>
</evidence>
<feature type="region of interest" description="Disordered" evidence="1">
    <location>
        <begin position="355"/>
        <end position="418"/>
    </location>
</feature>
<reference evidence="3 4" key="1">
    <citation type="submission" date="2017-06" db="EMBL/GenBank/DDBJ databases">
        <authorList>
            <person name="Kim H.J."/>
            <person name="Triplett B.A."/>
        </authorList>
    </citation>
    <scope>NUCLEOTIDE SEQUENCE [LARGE SCALE GENOMIC DNA]</scope>
    <source>
        <strain evidence="3 4">DSM 11445</strain>
    </source>
</reference>
<dbReference type="OrthoDB" id="7203912at2"/>
<name>A0A239BVE0_9RHOB</name>
<sequence length="803" mass="84030">MLSQLTSLLGLTPASRSPNTQTGEEATIDFASVFADVGDEQPSWRLDPGPIAETDEGEEPDGVLLPETDGALPDEVDVDPPVTQRAETDDGEIPLASGLNGADDLGWTDEDGTVQHRHASGQEQRDHDGFVATTVALVSRKKAENAPVSDASLTVALKRVPAVPPAIGGNRVPATNRDGDTPTDTTVLPHAAPVPALGDRGAIATVEPKDHSQQIMATSGSKGAAPLEDQDLVAASLTKSRAKSRSTSAVLAGLESNGRVDPVAKGAVLTDELSTHLVEVQASGAGRYSRMGTDLAKQVEPSDAALISKATTEIGKDVRPIAGQALRDAGQRELPVFQLGLSAADQFPRQFSRNVAPKAAAQKVSAPPQDWSTPATGKGPGPDSTWRTKLSAPTVSVSGVTNQQTPTDVPVALGASRPLGATPETAEIIASADTVKPLTVGSVPAADRKGELQLLPAGQSLDHGRPAPEVTSVRDSRPAVPHDQLERDVERADTSIRVTGVAPTSDSKGPSVPELNRTTIGLANIPRSKEIADPPMPSAPYANREKPVMESFGKSGPMFTPDPVEMEKTPIAAHQHLTRRSEDRHFRSDKSTAADGVVVDRASGTTSTDRTAYYSGPVAVVGKSEASPGVARVTSPMLADVSEDSLSVEVPRTGAVADVRPSGAQVMPAASYTHRADATATVRQVAEGMARLSEGSVEIRLSPEELGQVRMQLLPSDTGMTVHVSADRPETLDLLRRHIDQLARDLADAGYDGASFTFSEGDRGQRDGHPPTDRDGAIVATEDQHTTRAPVAAGATDGLDLRF</sequence>
<feature type="region of interest" description="Disordered" evidence="1">
    <location>
        <begin position="163"/>
        <end position="185"/>
    </location>
</feature>
<dbReference type="InterPro" id="IPR021136">
    <property type="entry name" value="Flagellar_hook_control-like_C"/>
</dbReference>
<feature type="domain" description="Flagellar hook-length control protein-like C-terminal" evidence="2">
    <location>
        <begin position="689"/>
        <end position="765"/>
    </location>
</feature>
<dbReference type="EMBL" id="FZON01000004">
    <property type="protein sequence ID" value="SNS11388.1"/>
    <property type="molecule type" value="Genomic_DNA"/>
</dbReference>
<feature type="compositionally biased region" description="Basic and acidic residues" evidence="1">
    <location>
        <begin position="462"/>
        <end position="477"/>
    </location>
</feature>
<gene>
    <name evidence="3" type="ORF">SAMN04488078_1004143</name>
</gene>
<evidence type="ECO:0000313" key="4">
    <source>
        <dbReference type="Proteomes" id="UP000198440"/>
    </source>
</evidence>
<feature type="region of interest" description="Disordered" evidence="1">
    <location>
        <begin position="455"/>
        <end position="489"/>
    </location>
</feature>
<dbReference type="Proteomes" id="UP000198440">
    <property type="component" value="Unassembled WGS sequence"/>
</dbReference>
<feature type="region of interest" description="Disordered" evidence="1">
    <location>
        <begin position="1"/>
        <end position="26"/>
    </location>
</feature>
<feature type="compositionally biased region" description="Polar residues" evidence="1">
    <location>
        <begin position="385"/>
        <end position="407"/>
    </location>
</feature>
<dbReference type="RefSeq" id="WP_089276498.1">
    <property type="nucleotide sequence ID" value="NZ_FZON01000004.1"/>
</dbReference>
<feature type="compositionally biased region" description="Basic and acidic residues" evidence="1">
    <location>
        <begin position="760"/>
        <end position="786"/>
    </location>
</feature>
<protein>
    <submittedName>
        <fullName evidence="3">Hook-length control protein FliK</fullName>
    </submittedName>
</protein>
<dbReference type="Pfam" id="PF02120">
    <property type="entry name" value="Flg_hook"/>
    <property type="match status" value="1"/>
</dbReference>
<feature type="region of interest" description="Disordered" evidence="1">
    <location>
        <begin position="757"/>
        <end position="803"/>
    </location>
</feature>
<evidence type="ECO:0000256" key="1">
    <source>
        <dbReference type="SAM" id="MobiDB-lite"/>
    </source>
</evidence>
<feature type="compositionally biased region" description="Polar residues" evidence="1">
    <location>
        <begin position="1"/>
        <end position="24"/>
    </location>
</feature>
<feature type="region of interest" description="Disordered" evidence="1">
    <location>
        <begin position="39"/>
        <end position="129"/>
    </location>
</feature>
<dbReference type="InterPro" id="IPR038610">
    <property type="entry name" value="FliK-like_C_sf"/>
</dbReference>
<dbReference type="Gene3D" id="3.30.750.140">
    <property type="match status" value="1"/>
</dbReference>